<feature type="region of interest" description="Disordered" evidence="1">
    <location>
        <begin position="1"/>
        <end position="33"/>
    </location>
</feature>
<evidence type="ECO:0000313" key="3">
    <source>
        <dbReference type="EMBL" id="KAF7398351.1"/>
    </source>
</evidence>
<feature type="domain" description="R" evidence="2">
    <location>
        <begin position="167"/>
        <end position="184"/>
    </location>
</feature>
<dbReference type="PROSITE" id="PS51370">
    <property type="entry name" value="R"/>
    <property type="match status" value="1"/>
</dbReference>
<dbReference type="InterPro" id="IPR017888">
    <property type="entry name" value="CYC/TB1_R_domain"/>
</dbReference>
<evidence type="ECO:0000259" key="2">
    <source>
        <dbReference type="PROSITE" id="PS51370"/>
    </source>
</evidence>
<feature type="compositionally biased region" description="Polar residues" evidence="1">
    <location>
        <begin position="13"/>
        <end position="25"/>
    </location>
</feature>
<keyword evidence="4" id="KW-1185">Reference proteome</keyword>
<protein>
    <recommendedName>
        <fullName evidence="2">R domain-containing protein</fullName>
    </recommendedName>
</protein>
<feature type="compositionally biased region" description="Basic and acidic residues" evidence="1">
    <location>
        <begin position="192"/>
        <end position="204"/>
    </location>
</feature>
<feature type="compositionally biased region" description="Basic residues" evidence="1">
    <location>
        <begin position="170"/>
        <end position="191"/>
    </location>
</feature>
<feature type="region of interest" description="Disordered" evidence="1">
    <location>
        <begin position="149"/>
        <end position="204"/>
    </location>
</feature>
<name>A0A834K355_VESVU</name>
<comment type="caution">
    <text evidence="3">The sequence shown here is derived from an EMBL/GenBank/DDBJ whole genome shotgun (WGS) entry which is preliminary data.</text>
</comment>
<evidence type="ECO:0000313" key="4">
    <source>
        <dbReference type="Proteomes" id="UP000614350"/>
    </source>
</evidence>
<dbReference type="AlphaFoldDB" id="A0A834K355"/>
<dbReference type="EMBL" id="JACSEA010000006">
    <property type="protein sequence ID" value="KAF7398351.1"/>
    <property type="molecule type" value="Genomic_DNA"/>
</dbReference>
<accession>A0A834K355</accession>
<gene>
    <name evidence="3" type="ORF">HZH66_006248</name>
</gene>
<sequence>MRAMEKSAEAQPETESMTPESSLHSPGSRRREEAKAIVSILLPTLGSHDPALTLFVAWTGPRCETDASAEKAKGSLGDKKLTRNALTLPSSRHLSSFNECEKVKKDKNVEEGKVEGIGTILSQGAKRTKVEETRDGRGPKRTRLNCYDIIRDDPSGVGGDGGVDGETRARAKARARARARTRARARARARARTREGEERRRGKV</sequence>
<evidence type="ECO:0000256" key="1">
    <source>
        <dbReference type="SAM" id="MobiDB-lite"/>
    </source>
</evidence>
<reference evidence="3" key="1">
    <citation type="journal article" date="2020" name="G3 (Bethesda)">
        <title>High-Quality Assemblies for Three Invasive Social Wasps from the &lt;i&gt;Vespula&lt;/i&gt; Genus.</title>
        <authorList>
            <person name="Harrop T.W.R."/>
            <person name="Guhlin J."/>
            <person name="McLaughlin G.M."/>
            <person name="Permina E."/>
            <person name="Stockwell P."/>
            <person name="Gilligan J."/>
            <person name="Le Lec M.F."/>
            <person name="Gruber M.A.M."/>
            <person name="Quinn O."/>
            <person name="Lovegrove M."/>
            <person name="Duncan E.J."/>
            <person name="Remnant E.J."/>
            <person name="Van Eeckhoven J."/>
            <person name="Graham B."/>
            <person name="Knapp R.A."/>
            <person name="Langford K.W."/>
            <person name="Kronenberg Z."/>
            <person name="Press M.O."/>
            <person name="Eacker S.M."/>
            <person name="Wilson-Rankin E.E."/>
            <person name="Purcell J."/>
            <person name="Lester P.J."/>
            <person name="Dearden P.K."/>
        </authorList>
    </citation>
    <scope>NUCLEOTIDE SEQUENCE</scope>
    <source>
        <strain evidence="3">Marl-1</strain>
    </source>
</reference>
<organism evidence="3 4">
    <name type="scientific">Vespula vulgaris</name>
    <name type="common">Yellow jacket</name>
    <name type="synonym">Wasp</name>
    <dbReference type="NCBI Taxonomy" id="7454"/>
    <lineage>
        <taxon>Eukaryota</taxon>
        <taxon>Metazoa</taxon>
        <taxon>Ecdysozoa</taxon>
        <taxon>Arthropoda</taxon>
        <taxon>Hexapoda</taxon>
        <taxon>Insecta</taxon>
        <taxon>Pterygota</taxon>
        <taxon>Neoptera</taxon>
        <taxon>Endopterygota</taxon>
        <taxon>Hymenoptera</taxon>
        <taxon>Apocrita</taxon>
        <taxon>Aculeata</taxon>
        <taxon>Vespoidea</taxon>
        <taxon>Vespidae</taxon>
        <taxon>Vespinae</taxon>
        <taxon>Vespula</taxon>
    </lineage>
</organism>
<proteinExistence type="predicted"/>
<dbReference type="Proteomes" id="UP000614350">
    <property type="component" value="Unassembled WGS sequence"/>
</dbReference>